<dbReference type="RefSeq" id="WP_163105007.1">
    <property type="nucleotide sequence ID" value="NZ_JAAAWO010000001.1"/>
</dbReference>
<evidence type="ECO:0000313" key="3">
    <source>
        <dbReference type="Proteomes" id="UP000471381"/>
    </source>
</evidence>
<dbReference type="EMBL" id="JAAAWO010000001">
    <property type="protein sequence ID" value="NDW14406.1"/>
    <property type="molecule type" value="Genomic_DNA"/>
</dbReference>
<dbReference type="AlphaFoldDB" id="A0A6N9TEQ1"/>
<feature type="transmembrane region" description="Helical" evidence="1">
    <location>
        <begin position="46"/>
        <end position="71"/>
    </location>
</feature>
<protein>
    <submittedName>
        <fullName evidence="2">Uncharacterized protein</fullName>
    </submittedName>
</protein>
<reference evidence="2 3" key="1">
    <citation type="submission" date="2020-01" db="EMBL/GenBank/DDBJ databases">
        <title>Genomes of bacteria type strains.</title>
        <authorList>
            <person name="Chen J."/>
            <person name="Zhu S."/>
            <person name="Yang J."/>
        </authorList>
    </citation>
    <scope>NUCLEOTIDE SEQUENCE [LARGE SCALE GENOMIC DNA]</scope>
    <source>
        <strain evidence="2 3">LMG 24078</strain>
    </source>
</reference>
<organism evidence="2 3">
    <name type="scientific">Alteromonas genovensis</name>
    <dbReference type="NCBI Taxonomy" id="471225"/>
    <lineage>
        <taxon>Bacteria</taxon>
        <taxon>Pseudomonadati</taxon>
        <taxon>Pseudomonadota</taxon>
        <taxon>Gammaproteobacteria</taxon>
        <taxon>Alteromonadales</taxon>
        <taxon>Alteromonadaceae</taxon>
        <taxon>Alteromonas/Salinimonas group</taxon>
        <taxon>Alteromonas</taxon>
    </lineage>
</organism>
<sequence length="322" mass="35205">MFNSALLNSILLTRPLLTRSSLTRFSLKSIADTMKMVSAYRRKQQGLFIISSVLVLLSIAAFTLTSVTVAVSDFQAVQDALGVTQERYLDTKKEMRNISSQLRTQPHNTVALGNTSIAHTIVSSVYHGSEAQTVKAFDITLHHAKSNTKVKQRFLRYPSLIKIPTTLQATTPDTHLTQWLFNRSASALVPTYFPLSVVASSCTDLDEATMHWINGDCELNKNDVEHSSSVNPMLLIIKNGHLTVLGGTSFYGVIILLSDDGIVYSATVKHGASINGALTSSHTITVQNDGALTYSPHVLRTLQQAPKLAKIIAVPGSWHAQF</sequence>
<proteinExistence type="predicted"/>
<gene>
    <name evidence="2" type="ORF">GTQ48_02515</name>
</gene>
<name>A0A6N9TEQ1_9ALTE</name>
<keyword evidence="1" id="KW-0472">Membrane</keyword>
<comment type="caution">
    <text evidence="2">The sequence shown here is derived from an EMBL/GenBank/DDBJ whole genome shotgun (WGS) entry which is preliminary data.</text>
</comment>
<keyword evidence="1" id="KW-1133">Transmembrane helix</keyword>
<accession>A0A6N9TEQ1</accession>
<evidence type="ECO:0000313" key="2">
    <source>
        <dbReference type="EMBL" id="NDW14406.1"/>
    </source>
</evidence>
<keyword evidence="3" id="KW-1185">Reference proteome</keyword>
<dbReference type="Proteomes" id="UP000471381">
    <property type="component" value="Unassembled WGS sequence"/>
</dbReference>
<keyword evidence="1" id="KW-0812">Transmembrane</keyword>
<evidence type="ECO:0000256" key="1">
    <source>
        <dbReference type="SAM" id="Phobius"/>
    </source>
</evidence>